<dbReference type="AlphaFoldDB" id="A0A6D2I198"/>
<sequence length="111" mass="12658">MSGGKFTALIQKYETALRAAKDEAFVLRREREMAKDVDTMVADLQQDKLVLESKVAALNREIVKTLGLQEVADKLRAQVSDLEEKRVGMQRLLLLRWSVSDGLVENRSRRL</sequence>
<dbReference type="EMBL" id="CACVBM020000621">
    <property type="protein sequence ID" value="CAA7021507.1"/>
    <property type="molecule type" value="Genomic_DNA"/>
</dbReference>
<keyword evidence="1" id="KW-0175">Coiled coil</keyword>
<evidence type="ECO:0000256" key="1">
    <source>
        <dbReference type="SAM" id="Coils"/>
    </source>
</evidence>
<organism evidence="2 3">
    <name type="scientific">Microthlaspi erraticum</name>
    <dbReference type="NCBI Taxonomy" id="1685480"/>
    <lineage>
        <taxon>Eukaryota</taxon>
        <taxon>Viridiplantae</taxon>
        <taxon>Streptophyta</taxon>
        <taxon>Embryophyta</taxon>
        <taxon>Tracheophyta</taxon>
        <taxon>Spermatophyta</taxon>
        <taxon>Magnoliopsida</taxon>
        <taxon>eudicotyledons</taxon>
        <taxon>Gunneridae</taxon>
        <taxon>Pentapetalae</taxon>
        <taxon>rosids</taxon>
        <taxon>malvids</taxon>
        <taxon>Brassicales</taxon>
        <taxon>Brassicaceae</taxon>
        <taxon>Coluteocarpeae</taxon>
        <taxon>Microthlaspi</taxon>
    </lineage>
</organism>
<protein>
    <submittedName>
        <fullName evidence="2">Uncharacterized protein</fullName>
    </submittedName>
</protein>
<comment type="caution">
    <text evidence="2">The sequence shown here is derived from an EMBL/GenBank/DDBJ whole genome shotgun (WGS) entry which is preliminary data.</text>
</comment>
<evidence type="ECO:0000313" key="2">
    <source>
        <dbReference type="EMBL" id="CAA7021507.1"/>
    </source>
</evidence>
<gene>
    <name evidence="2" type="ORF">MERR_LOCUS8742</name>
</gene>
<name>A0A6D2I198_9BRAS</name>
<feature type="coiled-coil region" evidence="1">
    <location>
        <begin position="10"/>
        <end position="92"/>
    </location>
</feature>
<dbReference type="Proteomes" id="UP000467841">
    <property type="component" value="Unassembled WGS sequence"/>
</dbReference>
<evidence type="ECO:0000313" key="3">
    <source>
        <dbReference type="Proteomes" id="UP000467841"/>
    </source>
</evidence>
<accession>A0A6D2I198</accession>
<proteinExistence type="predicted"/>
<keyword evidence="3" id="KW-1185">Reference proteome</keyword>
<reference evidence="2" key="1">
    <citation type="submission" date="2020-01" db="EMBL/GenBank/DDBJ databases">
        <authorList>
            <person name="Mishra B."/>
        </authorList>
    </citation>
    <scope>NUCLEOTIDE SEQUENCE [LARGE SCALE GENOMIC DNA]</scope>
</reference>